<proteinExistence type="predicted"/>
<dbReference type="InParanoid" id="W7XJ93"/>
<sequence length="167" mass="20203">MNNQADITLKNQTEKLDPKCQVYQNKNKAQTQQHLKNKKVVHHIAIYLILKPKQTLKGLKKNQARSQSKLKHQNEKEKKYQGYFTFKKANFRVAKRIIEKRFLSQFYQILYNPKSFQKIQNTSLDKEIYYKNDQFIINLQEISIPLIQKNAKHSIRQIRFYRFSQQR</sequence>
<dbReference type="Proteomes" id="UP000009168">
    <property type="component" value="Unassembled WGS sequence"/>
</dbReference>
<dbReference type="GeneID" id="24438956"/>
<keyword evidence="2" id="KW-1185">Reference proteome</keyword>
<organism evidence="1 2">
    <name type="scientific">Tetrahymena thermophila (strain SB210)</name>
    <dbReference type="NCBI Taxonomy" id="312017"/>
    <lineage>
        <taxon>Eukaryota</taxon>
        <taxon>Sar</taxon>
        <taxon>Alveolata</taxon>
        <taxon>Ciliophora</taxon>
        <taxon>Intramacronucleata</taxon>
        <taxon>Oligohymenophorea</taxon>
        <taxon>Hymenostomatida</taxon>
        <taxon>Tetrahymenina</taxon>
        <taxon>Tetrahymenidae</taxon>
        <taxon>Tetrahymena</taxon>
    </lineage>
</organism>
<evidence type="ECO:0000313" key="1">
    <source>
        <dbReference type="EMBL" id="EWS73964.1"/>
    </source>
</evidence>
<gene>
    <name evidence="1" type="ORF">TTHERM_000438959</name>
</gene>
<dbReference type="EMBL" id="GG662663">
    <property type="protein sequence ID" value="EWS73964.1"/>
    <property type="molecule type" value="Genomic_DNA"/>
</dbReference>
<accession>W7XJ93</accession>
<dbReference type="RefSeq" id="XP_012653505.1">
    <property type="nucleotide sequence ID" value="XM_012798051.1"/>
</dbReference>
<name>W7XJ93_TETTS</name>
<reference evidence="2" key="1">
    <citation type="journal article" date="2006" name="PLoS Biol.">
        <title>Macronuclear genome sequence of the ciliate Tetrahymena thermophila, a model eukaryote.</title>
        <authorList>
            <person name="Eisen J.A."/>
            <person name="Coyne R.S."/>
            <person name="Wu M."/>
            <person name="Wu D."/>
            <person name="Thiagarajan M."/>
            <person name="Wortman J.R."/>
            <person name="Badger J.H."/>
            <person name="Ren Q."/>
            <person name="Amedeo P."/>
            <person name="Jones K.M."/>
            <person name="Tallon L.J."/>
            <person name="Delcher A.L."/>
            <person name="Salzberg S.L."/>
            <person name="Silva J.C."/>
            <person name="Haas B.J."/>
            <person name="Majoros W.H."/>
            <person name="Farzad M."/>
            <person name="Carlton J.M."/>
            <person name="Smith R.K. Jr."/>
            <person name="Garg J."/>
            <person name="Pearlman R.E."/>
            <person name="Karrer K.M."/>
            <person name="Sun L."/>
            <person name="Manning G."/>
            <person name="Elde N.C."/>
            <person name="Turkewitz A.P."/>
            <person name="Asai D.J."/>
            <person name="Wilkes D.E."/>
            <person name="Wang Y."/>
            <person name="Cai H."/>
            <person name="Collins K."/>
            <person name="Stewart B.A."/>
            <person name="Lee S.R."/>
            <person name="Wilamowska K."/>
            <person name="Weinberg Z."/>
            <person name="Ruzzo W.L."/>
            <person name="Wloga D."/>
            <person name="Gaertig J."/>
            <person name="Frankel J."/>
            <person name="Tsao C.-C."/>
            <person name="Gorovsky M.A."/>
            <person name="Keeling P.J."/>
            <person name="Waller R.F."/>
            <person name="Patron N.J."/>
            <person name="Cherry J.M."/>
            <person name="Stover N.A."/>
            <person name="Krieger C.J."/>
            <person name="del Toro C."/>
            <person name="Ryder H.F."/>
            <person name="Williamson S.C."/>
            <person name="Barbeau R.A."/>
            <person name="Hamilton E.P."/>
            <person name="Orias E."/>
        </authorList>
    </citation>
    <scope>NUCLEOTIDE SEQUENCE [LARGE SCALE GENOMIC DNA]</scope>
    <source>
        <strain evidence="2">SB210</strain>
    </source>
</reference>
<evidence type="ECO:0000313" key="2">
    <source>
        <dbReference type="Proteomes" id="UP000009168"/>
    </source>
</evidence>
<dbReference type="KEGG" id="tet:TTHERM_000438959"/>
<dbReference type="AlphaFoldDB" id="W7XJ93"/>
<protein>
    <submittedName>
        <fullName evidence="1">Uncharacterized protein</fullName>
    </submittedName>
</protein>